<dbReference type="InterPro" id="IPR011990">
    <property type="entry name" value="TPR-like_helical_dom_sf"/>
</dbReference>
<dbReference type="EMBL" id="SWKU01000042">
    <property type="protein sequence ID" value="KAF2994257.1"/>
    <property type="molecule type" value="Genomic_DNA"/>
</dbReference>
<name>A0A9P4T3W1_CURKU</name>
<feature type="domain" description="AAA+ ATPase" evidence="1">
    <location>
        <begin position="278"/>
        <end position="423"/>
    </location>
</feature>
<dbReference type="GO" id="GO:0043531">
    <property type="term" value="F:ADP binding"/>
    <property type="evidence" value="ECO:0007669"/>
    <property type="project" value="InterPro"/>
</dbReference>
<dbReference type="Pfam" id="PF13424">
    <property type="entry name" value="TPR_12"/>
    <property type="match status" value="2"/>
</dbReference>
<accession>A0A9P4T3W1</accession>
<organism evidence="2 3">
    <name type="scientific">Curvularia kusanoi</name>
    <name type="common">Cochliobolus kusanoi</name>
    <dbReference type="NCBI Taxonomy" id="90978"/>
    <lineage>
        <taxon>Eukaryota</taxon>
        <taxon>Fungi</taxon>
        <taxon>Dikarya</taxon>
        <taxon>Ascomycota</taxon>
        <taxon>Pezizomycotina</taxon>
        <taxon>Dothideomycetes</taxon>
        <taxon>Pleosporomycetidae</taxon>
        <taxon>Pleosporales</taxon>
        <taxon>Pleosporineae</taxon>
        <taxon>Pleosporaceae</taxon>
        <taxon>Curvularia</taxon>
    </lineage>
</organism>
<dbReference type="SUPFAM" id="SSF48452">
    <property type="entry name" value="TPR-like"/>
    <property type="match status" value="2"/>
</dbReference>
<dbReference type="PANTHER" id="PTHR10622">
    <property type="entry name" value="HET DOMAIN-CONTAINING PROTEIN"/>
    <property type="match status" value="1"/>
</dbReference>
<dbReference type="Pfam" id="PF13374">
    <property type="entry name" value="TPR_10"/>
    <property type="match status" value="1"/>
</dbReference>
<dbReference type="PANTHER" id="PTHR10622:SF11">
    <property type="entry name" value="HET-DOMAIN-CONTAINING PROTEIN"/>
    <property type="match status" value="1"/>
</dbReference>
<evidence type="ECO:0000313" key="2">
    <source>
        <dbReference type="EMBL" id="KAF2994257.1"/>
    </source>
</evidence>
<dbReference type="Proteomes" id="UP000801428">
    <property type="component" value="Unassembled WGS sequence"/>
</dbReference>
<dbReference type="Gene3D" id="1.25.40.10">
    <property type="entry name" value="Tetratricopeptide repeat domain"/>
    <property type="match status" value="2"/>
</dbReference>
<reference evidence="2" key="1">
    <citation type="submission" date="2019-04" db="EMBL/GenBank/DDBJ databases">
        <title>Sequencing of skin fungus with MAO and IRED activity.</title>
        <authorList>
            <person name="Marsaioli A.J."/>
            <person name="Bonatto J.M.C."/>
            <person name="Reis Junior O."/>
        </authorList>
    </citation>
    <scope>NUCLEOTIDE SEQUENCE</scope>
    <source>
        <strain evidence="2">30M1</strain>
    </source>
</reference>
<sequence>MRLLHYNEFGRLDLTTFDDKTIPPYAILSHRWGEFEIVIEDIARNTYEEKEESFRKLKFCADQAAKDGLEYFWIDTCCIDRWNRTERSISINSMFQWYRDANRCYVFLADVSVTSKAEASQRSDWEKAFRKSEWFNRGWTLQELIAPVSVEFYSLEGMHLGSRQSLGQLIHDITDLPIAVLRNCPLEQFSTTDRIRWIEGRSTTEEEDIVYCLLGILQVSMATAYGEGQQNAYDRLRMELEAARQTPSMIPFAPNPYFIGRGSQLAEVQTRMFSAKHTATTIAILGLSGTGKSELALELAHKTAQEDETCSVFWIDASGIDNFYQSFIGVAQKLGTSQRVDPLHMSQALENCVRNLEKRSCLLVFDNTEHTVIRSNGSSATEVVNIADFLPQSKSCTIVFTTTNLDAAKALAPENIIELQEPSQDAALVMLQNRLTAPLSRSGRRKARLLLKELSYLPIAISQAAACINASGMKIQEYRSRLRKYWEVIAADQSELEPQPIVTKSPINATLGVAIEQINRTEPLALDHLYFTSCIYWKDVPIDILSSGSPQSKEHEIRTLVKYALIARRPASSALDVHQLVHQALREELQRCGKLELWNHKAIAHLEYTVPGNDFEDRSQWRRLLPHVRYTLSSAIGDQEHMDRLDLMCRCAMALTDDGDYRESERLFAQSFSLSKTILGNKHPKTLFSMEGLALSYKQQGRLEEAEQLQVQVLDSMTRLLGGEHIDTLVTKSNLVHLWQDQRRWEDAEKLNLQILEIKKRTLGEEHTDTLNSMTTLGRTYKNLGQWSKSELILRRCYQLRRKTQGDEHPLTLDCMHMLGSVLLSQHHYEEGLVMLAKCLTLRQRILGDKHPWTLDTVYNLALFFKFQNWHEPALGLIRYCFESREEVLGEHHPDTQECLEMLNDWQKDLDE</sequence>
<dbReference type="InterPro" id="IPR010730">
    <property type="entry name" value="HET"/>
</dbReference>
<evidence type="ECO:0000313" key="3">
    <source>
        <dbReference type="Proteomes" id="UP000801428"/>
    </source>
</evidence>
<dbReference type="Pfam" id="PF06985">
    <property type="entry name" value="HET"/>
    <property type="match status" value="1"/>
</dbReference>
<dbReference type="SUPFAM" id="SSF52540">
    <property type="entry name" value="P-loop containing nucleoside triphosphate hydrolases"/>
    <property type="match status" value="1"/>
</dbReference>
<dbReference type="SMART" id="SM00382">
    <property type="entry name" value="AAA"/>
    <property type="match status" value="1"/>
</dbReference>
<evidence type="ECO:0000259" key="1">
    <source>
        <dbReference type="SMART" id="SM00382"/>
    </source>
</evidence>
<keyword evidence="3" id="KW-1185">Reference proteome</keyword>
<dbReference type="AlphaFoldDB" id="A0A9P4T3W1"/>
<dbReference type="InterPro" id="IPR027417">
    <property type="entry name" value="P-loop_NTPase"/>
</dbReference>
<dbReference type="OrthoDB" id="674604at2759"/>
<comment type="caution">
    <text evidence="2">The sequence shown here is derived from an EMBL/GenBank/DDBJ whole genome shotgun (WGS) entry which is preliminary data.</text>
</comment>
<dbReference type="InterPro" id="IPR003593">
    <property type="entry name" value="AAA+_ATPase"/>
</dbReference>
<proteinExistence type="predicted"/>
<dbReference type="Gene3D" id="3.40.50.300">
    <property type="entry name" value="P-loop containing nucleotide triphosphate hydrolases"/>
    <property type="match status" value="1"/>
</dbReference>
<protein>
    <recommendedName>
        <fullName evidence="1">AAA+ ATPase domain-containing protein</fullName>
    </recommendedName>
</protein>
<gene>
    <name evidence="2" type="ORF">E8E13_001704</name>
</gene>
<dbReference type="InterPro" id="IPR002182">
    <property type="entry name" value="NB-ARC"/>
</dbReference>
<dbReference type="Pfam" id="PF00931">
    <property type="entry name" value="NB-ARC"/>
    <property type="match status" value="1"/>
</dbReference>